<dbReference type="InterPro" id="IPR047057">
    <property type="entry name" value="MerR_fam"/>
</dbReference>
<dbReference type="GO" id="GO:0003677">
    <property type="term" value="F:DNA binding"/>
    <property type="evidence" value="ECO:0007669"/>
    <property type="project" value="UniProtKB-KW"/>
</dbReference>
<dbReference type="PANTHER" id="PTHR30204:SF90">
    <property type="entry name" value="HTH-TYPE TRANSCRIPTIONAL ACTIVATOR MTA"/>
    <property type="match status" value="1"/>
</dbReference>
<evidence type="ECO:0000256" key="3">
    <source>
        <dbReference type="ARBA" id="ARBA00023159"/>
    </source>
</evidence>
<gene>
    <name evidence="6" type="ORF">D1B33_12985</name>
</gene>
<feature type="domain" description="HTH merR-type" evidence="5">
    <location>
        <begin position="1"/>
        <end position="71"/>
    </location>
</feature>
<dbReference type="PROSITE" id="PS50937">
    <property type="entry name" value="HTH_MERR_2"/>
    <property type="match status" value="1"/>
</dbReference>
<dbReference type="PRINTS" id="PR00040">
    <property type="entry name" value="HTHMERR"/>
</dbReference>
<dbReference type="AlphaFoldDB" id="A0A396S982"/>
<evidence type="ECO:0000313" key="7">
    <source>
        <dbReference type="Proteomes" id="UP000265692"/>
    </source>
</evidence>
<evidence type="ECO:0000313" key="6">
    <source>
        <dbReference type="EMBL" id="RHW34957.1"/>
    </source>
</evidence>
<dbReference type="SMART" id="SM00422">
    <property type="entry name" value="HTH_MERR"/>
    <property type="match status" value="1"/>
</dbReference>
<dbReference type="InterPro" id="IPR012925">
    <property type="entry name" value="TipAS_dom"/>
</dbReference>
<dbReference type="PROSITE" id="PS00552">
    <property type="entry name" value="HTH_MERR_1"/>
    <property type="match status" value="1"/>
</dbReference>
<organism evidence="6 7">
    <name type="scientific">Ureibacillus yapensis</name>
    <dbReference type="NCBI Taxonomy" id="2304605"/>
    <lineage>
        <taxon>Bacteria</taxon>
        <taxon>Bacillati</taxon>
        <taxon>Bacillota</taxon>
        <taxon>Bacilli</taxon>
        <taxon>Bacillales</taxon>
        <taxon>Caryophanaceae</taxon>
        <taxon>Ureibacillus</taxon>
    </lineage>
</organism>
<dbReference type="GO" id="GO:0003700">
    <property type="term" value="F:DNA-binding transcription factor activity"/>
    <property type="evidence" value="ECO:0007669"/>
    <property type="project" value="InterPro"/>
</dbReference>
<comment type="caution">
    <text evidence="6">The sequence shown here is derived from an EMBL/GenBank/DDBJ whole genome shotgun (WGS) entry which is preliminary data.</text>
</comment>
<dbReference type="SUPFAM" id="SSF89082">
    <property type="entry name" value="Antibiotic binding domain of TipA-like multidrug resistance regulators"/>
    <property type="match status" value="1"/>
</dbReference>
<dbReference type="Gene3D" id="1.10.490.50">
    <property type="entry name" value="Antibiotic binding domain of TipA-like multidrug resistance regulators"/>
    <property type="match status" value="1"/>
</dbReference>
<dbReference type="OrthoDB" id="9814833at2"/>
<keyword evidence="3" id="KW-0010">Activator</keyword>
<keyword evidence="7" id="KW-1185">Reference proteome</keyword>
<dbReference type="InterPro" id="IPR036244">
    <property type="entry name" value="TipA-like_antibiotic-bd"/>
</dbReference>
<name>A0A396S982_9BACL</name>
<keyword evidence="1" id="KW-0805">Transcription regulation</keyword>
<dbReference type="EMBL" id="QWEI01000007">
    <property type="protein sequence ID" value="RHW34957.1"/>
    <property type="molecule type" value="Genomic_DNA"/>
</dbReference>
<sequence length="253" mass="29601">MEYTISRFANIAGVSTRTLRYYDEINLLKPSRVNSAGYRIYGQKEIDRLQQILFFRELDVDLETIASIINDTNFNHIEALSHHYQELVRKRDRLDRLIEMVKKTIAHEKGEIQMKNDEKFEAFKDNLLAENEAKYGEETREKYGEKTINESNAKFKNMSKEQFEKMTQLGEEILELLPQALQTGDPASPLAQEVANKHKEWLTFTWPSYSKEAHKGLADMYVNDERFKAYYEKAVKGGAEFLRDAIHLYVNQS</sequence>
<protein>
    <submittedName>
        <fullName evidence="6">MerR family transcriptional regulator</fullName>
    </submittedName>
</protein>
<dbReference type="InterPro" id="IPR009061">
    <property type="entry name" value="DNA-bd_dom_put_sf"/>
</dbReference>
<keyword evidence="4" id="KW-0804">Transcription</keyword>
<evidence type="ECO:0000256" key="4">
    <source>
        <dbReference type="ARBA" id="ARBA00023163"/>
    </source>
</evidence>
<accession>A0A396S982</accession>
<proteinExistence type="predicted"/>
<evidence type="ECO:0000256" key="2">
    <source>
        <dbReference type="ARBA" id="ARBA00023125"/>
    </source>
</evidence>
<reference evidence="6 7" key="1">
    <citation type="submission" date="2018-08" db="EMBL/GenBank/DDBJ databases">
        <title>Lysinibacillus sp. YLB-03 draft genome sequence.</title>
        <authorList>
            <person name="Yu L."/>
        </authorList>
    </citation>
    <scope>NUCLEOTIDE SEQUENCE [LARGE SCALE GENOMIC DNA]</scope>
    <source>
        <strain evidence="6 7">YLB-03</strain>
    </source>
</reference>
<dbReference type="CDD" id="cd01106">
    <property type="entry name" value="HTH_TipAL-Mta"/>
    <property type="match status" value="1"/>
</dbReference>
<dbReference type="Proteomes" id="UP000265692">
    <property type="component" value="Unassembled WGS sequence"/>
</dbReference>
<dbReference type="Pfam" id="PF07739">
    <property type="entry name" value="TipAS"/>
    <property type="match status" value="1"/>
</dbReference>
<evidence type="ECO:0000259" key="5">
    <source>
        <dbReference type="PROSITE" id="PS50937"/>
    </source>
</evidence>
<dbReference type="InterPro" id="IPR000551">
    <property type="entry name" value="MerR-type_HTH_dom"/>
</dbReference>
<dbReference type="Pfam" id="PF13411">
    <property type="entry name" value="MerR_1"/>
    <property type="match status" value="1"/>
</dbReference>
<dbReference type="RefSeq" id="WP_118876831.1">
    <property type="nucleotide sequence ID" value="NZ_QWEI01000007.1"/>
</dbReference>
<dbReference type="PANTHER" id="PTHR30204">
    <property type="entry name" value="REDOX-CYCLING DRUG-SENSING TRANSCRIPTIONAL ACTIVATOR SOXR"/>
    <property type="match status" value="1"/>
</dbReference>
<dbReference type="Gene3D" id="1.10.1660.10">
    <property type="match status" value="1"/>
</dbReference>
<evidence type="ECO:0000256" key="1">
    <source>
        <dbReference type="ARBA" id="ARBA00023015"/>
    </source>
</evidence>
<dbReference type="SUPFAM" id="SSF46955">
    <property type="entry name" value="Putative DNA-binding domain"/>
    <property type="match status" value="1"/>
</dbReference>
<keyword evidence="2" id="KW-0238">DNA-binding</keyword>